<gene>
    <name evidence="2" type="ORF">CLV57_1490</name>
</gene>
<evidence type="ECO:0000313" key="2">
    <source>
        <dbReference type="EMBL" id="PJJ84477.1"/>
    </source>
</evidence>
<proteinExistence type="predicted"/>
<accession>A0A2H9VUI9</accession>
<sequence length="179" mass="19787">MRILILLFSLIYYVDASAQVKDSVYINKQNKLVLKSAPKQSDRSLIMLDGKSYSGRLEDIDVFGIDHFSVMKAEDAVSVFGEEGKNGAVLFAMINEDRLKMSTERFKSIAEFVKTKKPLVVINHVTYKGNLEAISPYAIQNVDILQANDAVSRFGASAHNGAVLISTTQKINNITGLLN</sequence>
<dbReference type="Proteomes" id="UP000242687">
    <property type="component" value="Unassembled WGS sequence"/>
</dbReference>
<name>A0A2H9VUI9_9SPHI</name>
<evidence type="ECO:0000256" key="1">
    <source>
        <dbReference type="SAM" id="SignalP"/>
    </source>
</evidence>
<dbReference type="AlphaFoldDB" id="A0A2H9VUI9"/>
<dbReference type="EMBL" id="PGFJ01000001">
    <property type="protein sequence ID" value="PJJ84477.1"/>
    <property type="molecule type" value="Genomic_DNA"/>
</dbReference>
<evidence type="ECO:0000313" key="3">
    <source>
        <dbReference type="Proteomes" id="UP000242687"/>
    </source>
</evidence>
<organism evidence="2 3">
    <name type="scientific">Mucilaginibacter auburnensis</name>
    <dbReference type="NCBI Taxonomy" id="1457233"/>
    <lineage>
        <taxon>Bacteria</taxon>
        <taxon>Pseudomonadati</taxon>
        <taxon>Bacteroidota</taxon>
        <taxon>Sphingobacteriia</taxon>
        <taxon>Sphingobacteriales</taxon>
        <taxon>Sphingobacteriaceae</taxon>
        <taxon>Mucilaginibacter</taxon>
    </lineage>
</organism>
<dbReference type="OrthoDB" id="1040521at2"/>
<feature type="signal peptide" evidence="1">
    <location>
        <begin position="1"/>
        <end position="18"/>
    </location>
</feature>
<protein>
    <submittedName>
        <fullName evidence="2">Uncharacterized protein</fullName>
    </submittedName>
</protein>
<dbReference type="RefSeq" id="WP_100340671.1">
    <property type="nucleotide sequence ID" value="NZ_PGFJ01000001.1"/>
</dbReference>
<keyword evidence="1" id="KW-0732">Signal</keyword>
<comment type="caution">
    <text evidence="2">The sequence shown here is derived from an EMBL/GenBank/DDBJ whole genome shotgun (WGS) entry which is preliminary data.</text>
</comment>
<reference evidence="2 3" key="1">
    <citation type="submission" date="2017-11" db="EMBL/GenBank/DDBJ databases">
        <title>Genomic Encyclopedia of Archaeal and Bacterial Type Strains, Phase II (KMG-II): From Individual Species to Whole Genera.</title>
        <authorList>
            <person name="Goeker M."/>
        </authorList>
    </citation>
    <scope>NUCLEOTIDE SEQUENCE [LARGE SCALE GENOMIC DNA]</scope>
    <source>
        <strain evidence="2 3">DSM 28175</strain>
    </source>
</reference>
<feature type="chain" id="PRO_5014116521" evidence="1">
    <location>
        <begin position="19"/>
        <end position="179"/>
    </location>
</feature>
<keyword evidence="3" id="KW-1185">Reference proteome</keyword>